<dbReference type="GO" id="GO:0004252">
    <property type="term" value="F:serine-type endopeptidase activity"/>
    <property type="evidence" value="ECO:0007669"/>
    <property type="project" value="InterPro"/>
</dbReference>
<dbReference type="InterPro" id="IPR000209">
    <property type="entry name" value="Peptidase_S8/S53_dom"/>
</dbReference>
<proteinExistence type="predicted"/>
<organism evidence="3 4">
    <name type="scientific">Plesiocystis pacifica SIR-1</name>
    <dbReference type="NCBI Taxonomy" id="391625"/>
    <lineage>
        <taxon>Bacteria</taxon>
        <taxon>Pseudomonadati</taxon>
        <taxon>Myxococcota</taxon>
        <taxon>Polyangia</taxon>
        <taxon>Nannocystales</taxon>
        <taxon>Nannocystaceae</taxon>
        <taxon>Plesiocystis</taxon>
    </lineage>
</organism>
<dbReference type="Gene3D" id="3.40.50.200">
    <property type="entry name" value="Peptidase S8/S53 domain"/>
    <property type="match status" value="1"/>
</dbReference>
<evidence type="ECO:0000259" key="2">
    <source>
        <dbReference type="Pfam" id="PF00082"/>
    </source>
</evidence>
<feature type="chain" id="PRO_5002697714" description="Peptidase S8/S53 domain-containing protein" evidence="1">
    <location>
        <begin position="31"/>
        <end position="704"/>
    </location>
</feature>
<evidence type="ECO:0000313" key="4">
    <source>
        <dbReference type="Proteomes" id="UP000005801"/>
    </source>
</evidence>
<dbReference type="SUPFAM" id="SSF52743">
    <property type="entry name" value="Subtilisin-like"/>
    <property type="match status" value="1"/>
</dbReference>
<feature type="domain" description="Peptidase S8/S53" evidence="2">
    <location>
        <begin position="351"/>
        <end position="512"/>
    </location>
</feature>
<sequence length="704" mass="73459">MPAHATAITTPTTLLLACLAGGLALTGCQGADSFEGGEPSLEDAQFEADEALADELDAPAPAPASADTTPPPAPADFMTCTPGSGIDTGTVVAIHDLPSNPLLPVSCTLAAGLPPGWSAAPTFPVVAGQTAPRKLQAYCSYDFAGGQPTQLDYDLLYQRLTTVPGLAESAAVDCVSMDGMGGLDGSPEIEEGLYQAFRENVGALDSVQGGSLENVGLYVLDQIQEWEFASSTPHHHGHNMGYIARDLLCPDFLSDYCDDNLHFELALPREHDGQFEPNLGGGYVGSYRDVVSAAYRAVMRWQAQYEDPNNQNPERRFVLLAAFGAARELDPNFDRGPYAAMRDVLDLVACQGGLFVGSVGNASDPGCAANDGALYPAVFAGDLTPSAQTCADLGVVPLGVTPNPLDVDPYPISYEDRTLVEAVGMVDAWDELPALSRDGATPNLLTYGTQVWVPNPTGNMVPLTGTSVSAAVSAATFTLVWALRPELTAAEVRQLVYDAGYDTGLNTEIGKGLQGQPAHRVSLCAAVEDACSPLATCPVTHCASAAAPAPDGNREKYQEAVAQTLGDGSVTVTQGGAMATATAVCLNPDADRLAHPTPENPACPQCDIDVDDGGGSVHSLHIDLLAEYKLGELHEIQGGHIKTFDVIGAETGQFDLTPAQVNLIINAAPNEVTTVDFDVAAPHSAALVFDLASGRQAIGEVPCR</sequence>
<dbReference type="InterPro" id="IPR036852">
    <property type="entry name" value="Peptidase_S8/S53_dom_sf"/>
</dbReference>
<protein>
    <recommendedName>
        <fullName evidence="2">Peptidase S8/S53 domain-containing protein</fullName>
    </recommendedName>
</protein>
<dbReference type="eggNOG" id="COG1404">
    <property type="taxonomic scope" value="Bacteria"/>
</dbReference>
<keyword evidence="4" id="KW-1185">Reference proteome</keyword>
<feature type="signal peptide" evidence="1">
    <location>
        <begin position="1"/>
        <end position="30"/>
    </location>
</feature>
<keyword evidence="1" id="KW-0732">Signal</keyword>
<gene>
    <name evidence="3" type="ORF">PPSIR1_13300</name>
</gene>
<accession>A6GB07</accession>
<dbReference type="RefSeq" id="WP_006973898.1">
    <property type="nucleotide sequence ID" value="NZ_ABCS01000054.1"/>
</dbReference>
<evidence type="ECO:0000313" key="3">
    <source>
        <dbReference type="EMBL" id="EDM76992.1"/>
    </source>
</evidence>
<dbReference type="GO" id="GO:0006508">
    <property type="term" value="P:proteolysis"/>
    <property type="evidence" value="ECO:0007669"/>
    <property type="project" value="InterPro"/>
</dbReference>
<dbReference type="OrthoDB" id="5494295at2"/>
<dbReference type="Proteomes" id="UP000005801">
    <property type="component" value="Unassembled WGS sequence"/>
</dbReference>
<comment type="caution">
    <text evidence="3">The sequence shown here is derived from an EMBL/GenBank/DDBJ whole genome shotgun (WGS) entry which is preliminary data.</text>
</comment>
<reference evidence="3 4" key="1">
    <citation type="submission" date="2007-06" db="EMBL/GenBank/DDBJ databases">
        <authorList>
            <person name="Shimkets L."/>
            <person name="Ferriera S."/>
            <person name="Johnson J."/>
            <person name="Kravitz S."/>
            <person name="Beeson K."/>
            <person name="Sutton G."/>
            <person name="Rogers Y.-H."/>
            <person name="Friedman R."/>
            <person name="Frazier M."/>
            <person name="Venter J.C."/>
        </authorList>
    </citation>
    <scope>NUCLEOTIDE SEQUENCE [LARGE SCALE GENOMIC DNA]</scope>
    <source>
        <strain evidence="3 4">SIR-1</strain>
    </source>
</reference>
<name>A6GB07_9BACT</name>
<dbReference type="Pfam" id="PF00082">
    <property type="entry name" value="Peptidase_S8"/>
    <property type="match status" value="1"/>
</dbReference>
<dbReference type="AlphaFoldDB" id="A6GB07"/>
<evidence type="ECO:0000256" key="1">
    <source>
        <dbReference type="SAM" id="SignalP"/>
    </source>
</evidence>
<dbReference type="EMBL" id="ABCS01000054">
    <property type="protein sequence ID" value="EDM76992.1"/>
    <property type="molecule type" value="Genomic_DNA"/>
</dbReference>